<keyword evidence="2" id="KW-1185">Reference proteome</keyword>
<organism evidence="1 2">
    <name type="scientific">Brevundimonas phage vB_BgoS-Bajun</name>
    <dbReference type="NCBI Taxonomy" id="2948594"/>
    <lineage>
        <taxon>Viruses</taxon>
        <taxon>Duplodnaviria</taxon>
        <taxon>Heunggongvirae</taxon>
        <taxon>Uroviricota</taxon>
        <taxon>Caudoviricetes</taxon>
        <taxon>Dolichocephalovirinae</taxon>
    </lineage>
</organism>
<gene>
    <name evidence="1" type="ORF">BAJUN_00220</name>
</gene>
<protein>
    <submittedName>
        <fullName evidence="1">Uncharacterized protein</fullName>
    </submittedName>
</protein>
<name>A0A9E7N720_9CAUD</name>
<sequence length="124" mass="13429">MPRYRLRAAEVDAIRFNGERVDTLPAWAQQHSATGPMGEQVIARDAVGQLLVPTSEGTTTCRWGDYLVHQPAHDDQPGKVFVVAGKDFEQGYEQIEEPDALEAIAEATAAEVNAEAATQAPPLT</sequence>
<evidence type="ECO:0000313" key="1">
    <source>
        <dbReference type="EMBL" id="UTC29652.1"/>
    </source>
</evidence>
<proteinExistence type="predicted"/>
<reference evidence="1" key="1">
    <citation type="submission" date="2022-05" db="EMBL/GenBank/DDBJ databases">
        <authorList>
            <person name="Friedrich I."/>
            <person name="Poehlein A."/>
            <person name="Schneider D."/>
            <person name="Hertel R."/>
            <person name="Daniel R."/>
        </authorList>
    </citation>
    <scope>NUCLEOTIDE SEQUENCE</scope>
</reference>
<dbReference type="EMBL" id="ON529858">
    <property type="protein sequence ID" value="UTC29652.1"/>
    <property type="molecule type" value="Genomic_DNA"/>
</dbReference>
<evidence type="ECO:0000313" key="2">
    <source>
        <dbReference type="Proteomes" id="UP001057427"/>
    </source>
</evidence>
<accession>A0A9E7N720</accession>
<dbReference type="Proteomes" id="UP001057427">
    <property type="component" value="Segment"/>
</dbReference>